<evidence type="ECO:0000256" key="5">
    <source>
        <dbReference type="ARBA" id="ARBA00023235"/>
    </source>
</evidence>
<dbReference type="Proteomes" id="UP000565262">
    <property type="component" value="Unassembled WGS sequence"/>
</dbReference>
<reference evidence="7 8" key="1">
    <citation type="submission" date="2020-08" db="EMBL/GenBank/DDBJ databases">
        <title>Oceanospirillum sp. nov. isolated from marine sediment.</title>
        <authorList>
            <person name="Ji X."/>
        </authorList>
    </citation>
    <scope>NUCLEOTIDE SEQUENCE [LARGE SCALE GENOMIC DNA]</scope>
    <source>
        <strain evidence="7 8">D5</strain>
    </source>
</reference>
<dbReference type="InterPro" id="IPR014748">
    <property type="entry name" value="Enoyl-CoA_hydra_C"/>
</dbReference>
<dbReference type="Pfam" id="PF00378">
    <property type="entry name" value="ECH_1"/>
    <property type="match status" value="1"/>
</dbReference>
<sequence>MLIQDRIELVTDEHIAIVRFNRPEKMNALDMPTFAALLEVQEKIASDSDIRAVVLTAAGEHFCAGLDVQGVMSDPTAVETLLSKNEDKNWPGNYVQQAVLGWQQLNVPVIAALNGYVFGGGFQISLGADFRIAHPQSQLSVMEIRWGIIPDMGISVMGPSVAARDHLKLLAMTGQRISGEEARTMGLVTQLASHPESAATELARTIASSNPDAVKAVKTLFNTEHPDASSSLAQEEALQKTLLFSANQMEAVQANIQKRPAEFS</sequence>
<evidence type="ECO:0000256" key="1">
    <source>
        <dbReference type="ARBA" id="ARBA00005005"/>
    </source>
</evidence>
<evidence type="ECO:0000256" key="6">
    <source>
        <dbReference type="RuleBase" id="RU003707"/>
    </source>
</evidence>
<dbReference type="PROSITE" id="PS00166">
    <property type="entry name" value="ENOYL_COA_HYDRATASE"/>
    <property type="match status" value="1"/>
</dbReference>
<keyword evidence="5" id="KW-0413">Isomerase</keyword>
<comment type="similarity">
    <text evidence="2 6">Belongs to the enoyl-CoA hydratase/isomerase family.</text>
</comment>
<comment type="pathway">
    <text evidence="1">Lipid metabolism; fatty acid beta-oxidation.</text>
</comment>
<dbReference type="EMBL" id="JACJFM010000006">
    <property type="protein sequence ID" value="MBB1486300.1"/>
    <property type="molecule type" value="Genomic_DNA"/>
</dbReference>
<name>A0A839INM9_9GAMM</name>
<dbReference type="PANTHER" id="PTHR43149:SF1">
    <property type="entry name" value="DELTA(3,5)-DELTA(2,4)-DIENOYL-COA ISOMERASE, MITOCHONDRIAL"/>
    <property type="match status" value="1"/>
</dbReference>
<dbReference type="InterPro" id="IPR018376">
    <property type="entry name" value="Enoyl-CoA_hyd/isom_CS"/>
</dbReference>
<keyword evidence="3" id="KW-0276">Fatty acid metabolism</keyword>
<proteinExistence type="inferred from homology"/>
<dbReference type="UniPathway" id="UPA00659"/>
<keyword evidence="8" id="KW-1185">Reference proteome</keyword>
<dbReference type="InterPro" id="IPR001753">
    <property type="entry name" value="Enoyl-CoA_hydra/iso"/>
</dbReference>
<comment type="caution">
    <text evidence="7">The sequence shown here is derived from an EMBL/GenBank/DDBJ whole genome shotgun (WGS) entry which is preliminary data.</text>
</comment>
<protein>
    <submittedName>
        <fullName evidence="7">Crotonase/enoyl-CoA hydratase family protein</fullName>
    </submittedName>
</protein>
<evidence type="ECO:0000256" key="4">
    <source>
        <dbReference type="ARBA" id="ARBA00023098"/>
    </source>
</evidence>
<dbReference type="CDD" id="cd06558">
    <property type="entry name" value="crotonase-like"/>
    <property type="match status" value="1"/>
</dbReference>
<keyword evidence="4" id="KW-0443">Lipid metabolism</keyword>
<dbReference type="RefSeq" id="WP_182808077.1">
    <property type="nucleotide sequence ID" value="NZ_JACJFM010000006.1"/>
</dbReference>
<dbReference type="AlphaFoldDB" id="A0A839INM9"/>
<accession>A0A839INM9</accession>
<dbReference type="Gene3D" id="3.90.226.10">
    <property type="entry name" value="2-enoyl-CoA Hydratase, Chain A, domain 1"/>
    <property type="match status" value="1"/>
</dbReference>
<dbReference type="GO" id="GO:0016853">
    <property type="term" value="F:isomerase activity"/>
    <property type="evidence" value="ECO:0007669"/>
    <property type="project" value="UniProtKB-KW"/>
</dbReference>
<dbReference type="GO" id="GO:0006635">
    <property type="term" value="P:fatty acid beta-oxidation"/>
    <property type="evidence" value="ECO:0007669"/>
    <property type="project" value="UniProtKB-UniPathway"/>
</dbReference>
<evidence type="ECO:0000256" key="2">
    <source>
        <dbReference type="ARBA" id="ARBA00005254"/>
    </source>
</evidence>
<evidence type="ECO:0000313" key="7">
    <source>
        <dbReference type="EMBL" id="MBB1486300.1"/>
    </source>
</evidence>
<evidence type="ECO:0000256" key="3">
    <source>
        <dbReference type="ARBA" id="ARBA00022832"/>
    </source>
</evidence>
<organism evidence="7 8">
    <name type="scientific">Oceanospirillum sediminis</name>
    <dbReference type="NCBI Taxonomy" id="2760088"/>
    <lineage>
        <taxon>Bacteria</taxon>
        <taxon>Pseudomonadati</taxon>
        <taxon>Pseudomonadota</taxon>
        <taxon>Gammaproteobacteria</taxon>
        <taxon>Oceanospirillales</taxon>
        <taxon>Oceanospirillaceae</taxon>
        <taxon>Oceanospirillum</taxon>
    </lineage>
</organism>
<dbReference type="PANTHER" id="PTHR43149">
    <property type="entry name" value="ENOYL-COA HYDRATASE"/>
    <property type="match status" value="1"/>
</dbReference>
<dbReference type="InterPro" id="IPR045002">
    <property type="entry name" value="Ech1-like"/>
</dbReference>
<dbReference type="SUPFAM" id="SSF52096">
    <property type="entry name" value="ClpP/crotonase"/>
    <property type="match status" value="1"/>
</dbReference>
<dbReference type="NCBIfam" id="NF005699">
    <property type="entry name" value="PRK07509.1"/>
    <property type="match status" value="1"/>
</dbReference>
<gene>
    <name evidence="7" type="ORF">H4O21_06730</name>
</gene>
<dbReference type="Gene3D" id="1.10.12.10">
    <property type="entry name" value="Lyase 2-enoyl-coa Hydratase, Chain A, domain 2"/>
    <property type="match status" value="1"/>
</dbReference>
<dbReference type="InterPro" id="IPR029045">
    <property type="entry name" value="ClpP/crotonase-like_dom_sf"/>
</dbReference>
<evidence type="ECO:0000313" key="8">
    <source>
        <dbReference type="Proteomes" id="UP000565262"/>
    </source>
</evidence>